<dbReference type="NCBIfam" id="TIGR02651">
    <property type="entry name" value="RNase_Z"/>
    <property type="match status" value="1"/>
</dbReference>
<dbReference type="EC" id="3.1.26.11" evidence="8"/>
<sequence>MHLHFLGTGAGSPATQRNVSATALNLCAEGAGVWLFDCGEATQHQILHTSIRPGKIRHIFITHLHGDHVFGLPGLLGSRSFLSGNQAEPLYLYGPQGLRRFVETALDVSQTYLSYPLHIHELDGDSGSLQPESGFTVRYRLLDHRIRCYGFRIIEAERAGSLQTEKLRALGIGNGPILGQLKRGESVSLPDGRVLHGRDFLAPPQRGREVVIFGDTRYRAEHADFCRDADVLVHEATFADTNRVAAYEHGHATAAQAATLARDANVGVLYLNHISAKYSGDAVAVLENEARAVFANSHIVHDFQQADIPRK</sequence>
<comment type="caution">
    <text evidence="9">The sequence shown here is derived from an EMBL/GenBank/DDBJ whole genome shotgun (WGS) entry which is preliminary data.</text>
</comment>
<evidence type="ECO:0000256" key="1">
    <source>
        <dbReference type="ARBA" id="ARBA00011738"/>
    </source>
</evidence>
<dbReference type="STRING" id="1121352.GCA_000620925_01437"/>
<dbReference type="GO" id="GO:0042802">
    <property type="term" value="F:identical protein binding"/>
    <property type="evidence" value="ECO:0007669"/>
    <property type="project" value="UniProtKB-ARBA"/>
</dbReference>
<evidence type="ECO:0000256" key="6">
    <source>
        <dbReference type="ARBA" id="ARBA00022801"/>
    </source>
</evidence>
<feature type="binding site" evidence="8">
    <location>
        <position position="215"/>
    </location>
    <ligand>
        <name>Zn(2+)</name>
        <dbReference type="ChEBI" id="CHEBI:29105"/>
        <label>1</label>
        <note>catalytic</note>
    </ligand>
</feature>
<dbReference type="InterPro" id="IPR036866">
    <property type="entry name" value="RibonucZ/Hydroxyglut_hydro"/>
</dbReference>
<evidence type="ECO:0000256" key="5">
    <source>
        <dbReference type="ARBA" id="ARBA00022759"/>
    </source>
</evidence>
<dbReference type="SUPFAM" id="SSF56281">
    <property type="entry name" value="Metallo-hydrolase/oxidoreductase"/>
    <property type="match status" value="1"/>
</dbReference>
<name>A0A3P2A0I2_9NEIS</name>
<evidence type="ECO:0000313" key="9">
    <source>
        <dbReference type="EMBL" id="RRD88877.1"/>
    </source>
</evidence>
<dbReference type="GO" id="GO:0008270">
    <property type="term" value="F:zinc ion binding"/>
    <property type="evidence" value="ECO:0007669"/>
    <property type="project" value="UniProtKB-UniRule"/>
</dbReference>
<dbReference type="PANTHER" id="PTHR46018:SF2">
    <property type="entry name" value="ZINC PHOSPHODIESTERASE ELAC PROTEIN 1"/>
    <property type="match status" value="1"/>
</dbReference>
<keyword evidence="2 8" id="KW-0819">tRNA processing</keyword>
<protein>
    <recommendedName>
        <fullName evidence="8">Ribonuclease Z</fullName>
        <shortName evidence="8">RNase Z</shortName>
        <ecNumber evidence="8">3.1.26.11</ecNumber>
    </recommendedName>
    <alternativeName>
        <fullName evidence="8">tRNA 3 endonuclease</fullName>
    </alternativeName>
    <alternativeName>
        <fullName evidence="8">tRNase Z</fullName>
    </alternativeName>
</protein>
<keyword evidence="5 8" id="KW-0255">Endonuclease</keyword>
<comment type="cofactor">
    <cofactor evidence="8">
        <name>Zn(2+)</name>
        <dbReference type="ChEBI" id="CHEBI:29105"/>
    </cofactor>
    <text evidence="8">Binds 2 Zn(2+) ions.</text>
</comment>
<proteinExistence type="inferred from homology"/>
<dbReference type="Pfam" id="PF23023">
    <property type="entry name" value="Anti-Pycsar_Apyc1"/>
    <property type="match status" value="1"/>
</dbReference>
<dbReference type="NCBIfam" id="NF000801">
    <property type="entry name" value="PRK00055.1-3"/>
    <property type="match status" value="1"/>
</dbReference>
<evidence type="ECO:0000256" key="7">
    <source>
        <dbReference type="ARBA" id="ARBA00022833"/>
    </source>
</evidence>
<dbReference type="EMBL" id="RQYC01000030">
    <property type="protein sequence ID" value="RRD88877.1"/>
    <property type="molecule type" value="Genomic_DNA"/>
</dbReference>
<keyword evidence="3 8" id="KW-0540">Nuclease</keyword>
<dbReference type="FunFam" id="3.60.15.10:FF:000002">
    <property type="entry name" value="Ribonuclease Z"/>
    <property type="match status" value="1"/>
</dbReference>
<dbReference type="CDD" id="cd07717">
    <property type="entry name" value="RNaseZ_ZiPD-like_MBL-fold"/>
    <property type="match status" value="1"/>
</dbReference>
<dbReference type="AlphaFoldDB" id="A0A3P2A0I2"/>
<keyword evidence="7 8" id="KW-0862">Zinc</keyword>
<feature type="active site" description="Proton acceptor" evidence="8">
    <location>
        <position position="67"/>
    </location>
</feature>
<dbReference type="Gene3D" id="3.60.15.10">
    <property type="entry name" value="Ribonuclease Z/Hydroxyacylglutathione hydrolase-like"/>
    <property type="match status" value="1"/>
</dbReference>
<feature type="binding site" evidence="8">
    <location>
        <position position="63"/>
    </location>
    <ligand>
        <name>Zn(2+)</name>
        <dbReference type="ChEBI" id="CHEBI:29105"/>
        <label>1</label>
        <note>catalytic</note>
    </ligand>
</feature>
<keyword evidence="10" id="KW-1185">Reference proteome</keyword>
<feature type="binding site" evidence="8">
    <location>
        <position position="65"/>
    </location>
    <ligand>
        <name>Zn(2+)</name>
        <dbReference type="ChEBI" id="CHEBI:29105"/>
        <label>1</label>
        <note>catalytic</note>
    </ligand>
</feature>
<evidence type="ECO:0000256" key="4">
    <source>
        <dbReference type="ARBA" id="ARBA00022723"/>
    </source>
</evidence>
<comment type="catalytic activity">
    <reaction evidence="8">
        <text>Endonucleolytic cleavage of RNA, removing extra 3' nucleotides from tRNA precursor, generating 3' termini of tRNAs. A 3'-hydroxy group is left at the tRNA terminus and a 5'-phosphoryl group is left at the trailer molecule.</text>
        <dbReference type="EC" id="3.1.26.11"/>
    </reaction>
</comment>
<dbReference type="OrthoDB" id="9803916at2"/>
<feature type="binding site" evidence="8">
    <location>
        <position position="68"/>
    </location>
    <ligand>
        <name>Zn(2+)</name>
        <dbReference type="ChEBI" id="CHEBI:29105"/>
        <label>2</label>
        <note>catalytic</note>
    </ligand>
</feature>
<keyword evidence="6 8" id="KW-0378">Hydrolase</keyword>
<dbReference type="PANTHER" id="PTHR46018">
    <property type="entry name" value="ZINC PHOSPHODIESTERASE ELAC PROTEIN 1"/>
    <property type="match status" value="1"/>
</dbReference>
<feature type="binding site" evidence="8">
    <location>
        <position position="144"/>
    </location>
    <ligand>
        <name>Zn(2+)</name>
        <dbReference type="ChEBI" id="CHEBI:29105"/>
        <label>1</label>
        <note>catalytic</note>
    </ligand>
</feature>
<feature type="binding site" evidence="8">
    <location>
        <position position="215"/>
    </location>
    <ligand>
        <name>Zn(2+)</name>
        <dbReference type="ChEBI" id="CHEBI:29105"/>
        <label>2</label>
        <note>catalytic</note>
    </ligand>
</feature>
<keyword evidence="4 8" id="KW-0479">Metal-binding</keyword>
<comment type="similarity">
    <text evidence="8">Belongs to the RNase Z family.</text>
</comment>
<organism evidence="9 10">
    <name type="scientific">Conchiformibius steedae</name>
    <dbReference type="NCBI Taxonomy" id="153493"/>
    <lineage>
        <taxon>Bacteria</taxon>
        <taxon>Pseudomonadati</taxon>
        <taxon>Pseudomonadota</taxon>
        <taxon>Betaproteobacteria</taxon>
        <taxon>Neisseriales</taxon>
        <taxon>Neisseriaceae</taxon>
        <taxon>Conchiformibius</taxon>
    </lineage>
</organism>
<evidence type="ECO:0000313" key="10">
    <source>
        <dbReference type="Proteomes" id="UP000269923"/>
    </source>
</evidence>
<evidence type="ECO:0000256" key="3">
    <source>
        <dbReference type="ARBA" id="ARBA00022722"/>
    </source>
</evidence>
<evidence type="ECO:0000256" key="2">
    <source>
        <dbReference type="ARBA" id="ARBA00022694"/>
    </source>
</evidence>
<feature type="binding site" evidence="8">
    <location>
        <position position="67"/>
    </location>
    <ligand>
        <name>Zn(2+)</name>
        <dbReference type="ChEBI" id="CHEBI:29105"/>
        <label>2</label>
        <note>catalytic</note>
    </ligand>
</feature>
<dbReference type="GO" id="GO:0042781">
    <property type="term" value="F:3'-tRNA processing endoribonuclease activity"/>
    <property type="evidence" value="ECO:0007669"/>
    <property type="project" value="UniProtKB-UniRule"/>
</dbReference>
<gene>
    <name evidence="8 9" type="primary">rnz</name>
    <name evidence="9" type="ORF">EII21_10680</name>
</gene>
<dbReference type="Proteomes" id="UP000269923">
    <property type="component" value="Unassembled WGS sequence"/>
</dbReference>
<accession>A0A3P2A0I2</accession>
<dbReference type="InterPro" id="IPR013471">
    <property type="entry name" value="RNase_Z/BN"/>
</dbReference>
<dbReference type="HAMAP" id="MF_01818">
    <property type="entry name" value="RNase_Z_BN"/>
    <property type="match status" value="1"/>
</dbReference>
<feature type="binding site" evidence="8">
    <location>
        <position position="273"/>
    </location>
    <ligand>
        <name>Zn(2+)</name>
        <dbReference type="ChEBI" id="CHEBI:29105"/>
        <label>2</label>
        <note>catalytic</note>
    </ligand>
</feature>
<reference evidence="9 10" key="1">
    <citation type="submission" date="2018-11" db="EMBL/GenBank/DDBJ databases">
        <title>Genomes From Bacteria Associated with the Canine Oral Cavity: a Test Case for Automated Genome-Based Taxonomic Assignment.</title>
        <authorList>
            <person name="Coil D.A."/>
            <person name="Jospin G."/>
            <person name="Darling A.E."/>
            <person name="Wallis C."/>
            <person name="Davis I.J."/>
            <person name="Harris S."/>
            <person name="Eisen J.A."/>
            <person name="Holcombe L.J."/>
            <person name="O'Flynn C."/>
        </authorList>
    </citation>
    <scope>NUCLEOTIDE SEQUENCE [LARGE SCALE GENOMIC DNA]</scope>
    <source>
        <strain evidence="9 10">COT-280</strain>
    </source>
</reference>
<comment type="function">
    <text evidence="8">Zinc phosphodiesterase, which displays some tRNA 3'-processing endonuclease activity. Probably involved in tRNA maturation, by removing a 3'-trailer from precursor tRNA.</text>
</comment>
<evidence type="ECO:0000256" key="8">
    <source>
        <dbReference type="HAMAP-Rule" id="MF_01818"/>
    </source>
</evidence>
<dbReference type="RefSeq" id="WP_124796321.1">
    <property type="nucleotide sequence ID" value="NZ_RQYC01000030.1"/>
</dbReference>
<comment type="subunit">
    <text evidence="1 8">Homodimer.</text>
</comment>